<keyword evidence="1" id="KW-0472">Membrane</keyword>
<reference evidence="2" key="1">
    <citation type="submission" date="2021-01" db="EMBL/GenBank/DDBJ databases">
        <authorList>
            <person name="Kaushik A."/>
        </authorList>
    </citation>
    <scope>NUCLEOTIDE SEQUENCE</scope>
    <source>
        <strain evidence="2">AG5</strain>
    </source>
</reference>
<keyword evidence="1" id="KW-1133">Transmembrane helix</keyword>
<accession>A0A8H3HKY1</accession>
<evidence type="ECO:0000313" key="3">
    <source>
        <dbReference type="Proteomes" id="UP000663827"/>
    </source>
</evidence>
<protein>
    <recommendedName>
        <fullName evidence="4">MYND-type domain-containing protein</fullName>
    </recommendedName>
</protein>
<sequence length="631" mass="71824">MRMDRSITSCPCILEYCYHGVHTFSLSPTMDIPIHPRWGLPLEQYAPHYDNAFLRGSIDLEEDVIHSAEECIQAILTVSKERDETEIEILAEKITLAMLHSVLLFSLTIYGVESLACPGLIRGCIKLMKIVKSDGVISPFSFEYGYLCFNISRAALGICLMKNFLKGDLSEFKTVIITEDNRTVDNATLLTEYLSKLFTESVQLSAKEPRCDWAFGWSEPDPLGHYGRIQSIVAESDALDMMTILWGDRKAFLKCLFLTHTPGTSIILLMIWQYMARKGLRRALPESHSLGPLLETFLDLLWRFALIAKSGDYGIILPIATAAMFHLAAVVETAVDVEDSRIIISAYIKGMPPSEFERWFRQAALTVYPNITRFITRNILPGTEDLLPIFLKTLLSRMWEMIFWEGLESVMPPLGALLGGFEDVYLFFHLHGQRLLSQPLVVRAILQEMVENDFLGLVGFSIPRLYPDEESDKLGVYKDLNSCVEFRNTVCMMIKAFAKVLSPSTTPRYFYEYSSELVKHLQHNEALLDMSDYRPNVVEWGIFRQGLLFDVVPIMGLGASFQECLDAQNRLFCNYERCANPQWVGYIYSCCSSCTNSPRQVYYCSSRCQILDWTCGGQKSHREQCPRSNKS</sequence>
<name>A0A8H3HKY1_9AGAM</name>
<dbReference type="Proteomes" id="UP000663827">
    <property type="component" value="Unassembled WGS sequence"/>
</dbReference>
<evidence type="ECO:0000313" key="2">
    <source>
        <dbReference type="EMBL" id="CAE7064948.1"/>
    </source>
</evidence>
<organism evidence="2 3">
    <name type="scientific">Rhizoctonia solani</name>
    <dbReference type="NCBI Taxonomy" id="456999"/>
    <lineage>
        <taxon>Eukaryota</taxon>
        <taxon>Fungi</taxon>
        <taxon>Dikarya</taxon>
        <taxon>Basidiomycota</taxon>
        <taxon>Agaricomycotina</taxon>
        <taxon>Agaricomycetes</taxon>
        <taxon>Cantharellales</taxon>
        <taxon>Ceratobasidiaceae</taxon>
        <taxon>Rhizoctonia</taxon>
    </lineage>
</organism>
<gene>
    <name evidence="2" type="ORF">RDB_LOCUS10805</name>
</gene>
<dbReference type="EMBL" id="CAJNJQ010000230">
    <property type="protein sequence ID" value="CAE7064948.1"/>
    <property type="molecule type" value="Genomic_DNA"/>
</dbReference>
<keyword evidence="1" id="KW-0812">Transmembrane</keyword>
<comment type="caution">
    <text evidence="2">The sequence shown here is derived from an EMBL/GenBank/DDBJ whole genome shotgun (WGS) entry which is preliminary data.</text>
</comment>
<feature type="transmembrane region" description="Helical" evidence="1">
    <location>
        <begin position="251"/>
        <end position="275"/>
    </location>
</feature>
<dbReference type="AlphaFoldDB" id="A0A8H3HKY1"/>
<evidence type="ECO:0008006" key="4">
    <source>
        <dbReference type="Google" id="ProtNLM"/>
    </source>
</evidence>
<proteinExistence type="predicted"/>
<evidence type="ECO:0000256" key="1">
    <source>
        <dbReference type="SAM" id="Phobius"/>
    </source>
</evidence>